<organism evidence="1 2">
    <name type="scientific">Caballeronia insecticola</name>
    <dbReference type="NCBI Taxonomy" id="758793"/>
    <lineage>
        <taxon>Bacteria</taxon>
        <taxon>Pseudomonadati</taxon>
        <taxon>Pseudomonadota</taxon>
        <taxon>Betaproteobacteria</taxon>
        <taxon>Burkholderiales</taxon>
        <taxon>Burkholderiaceae</taxon>
        <taxon>Caballeronia</taxon>
    </lineage>
</organism>
<dbReference type="HOGENOM" id="CLU_078175_0_0_4"/>
<gene>
    <name evidence="1" type="ORF">BRPE64_DCDS11870</name>
</gene>
<accession>R4WU49</accession>
<reference evidence="1 2" key="1">
    <citation type="journal article" date="2013" name="Genome Announc.">
        <title>Complete Genome Sequence of Burkholderia sp. Strain RPE64, Bacterial Symbiont of the Bean Bug Riptortus pedestris.</title>
        <authorList>
            <person name="Shibata T.F."/>
            <person name="Maeda T."/>
            <person name="Nikoh N."/>
            <person name="Yamaguchi K."/>
            <person name="Oshima K."/>
            <person name="Hattori M."/>
            <person name="Nishiyama T."/>
            <person name="Hasebe M."/>
            <person name="Fukatsu T."/>
            <person name="Kikuchi Y."/>
            <person name="Shigenobu S."/>
        </authorList>
    </citation>
    <scope>NUCLEOTIDE SEQUENCE [LARGE SCALE GENOMIC DNA]</scope>
    <source>
        <plasmid evidence="1 2">p1</plasmid>
    </source>
</reference>
<name>R4WU49_9BURK</name>
<dbReference type="AlphaFoldDB" id="R4WU49"/>
<dbReference type="Proteomes" id="UP000013966">
    <property type="component" value="Plasmid p1"/>
</dbReference>
<evidence type="ECO:0000313" key="2">
    <source>
        <dbReference type="Proteomes" id="UP000013966"/>
    </source>
</evidence>
<dbReference type="EMBL" id="AP013061">
    <property type="protein sequence ID" value="BAN28123.1"/>
    <property type="molecule type" value="Genomic_DNA"/>
</dbReference>
<proteinExistence type="predicted"/>
<dbReference type="SUPFAM" id="SSF53448">
    <property type="entry name" value="Nucleotide-diphospho-sugar transferases"/>
    <property type="match status" value="1"/>
</dbReference>
<keyword evidence="1" id="KW-0614">Plasmid</keyword>
<reference evidence="1 2" key="2">
    <citation type="journal article" date="2018" name="Int. J. Syst. Evol. Microbiol.">
        <title>Burkholderia insecticola sp. nov., a gut symbiotic bacterium of the bean bug Riptortus pedestris.</title>
        <authorList>
            <person name="Takeshita K."/>
            <person name="Tamaki H."/>
            <person name="Ohbayashi T."/>
            <person name="Meng X.-Y."/>
            <person name="Sone T."/>
            <person name="Mitani Y."/>
            <person name="Peeters C."/>
            <person name="Kikuchi Y."/>
            <person name="Vandamme P."/>
        </authorList>
    </citation>
    <scope>NUCLEOTIDE SEQUENCE [LARGE SCALE GENOMIC DNA]</scope>
    <source>
        <strain evidence="1">RPE64</strain>
        <plasmid evidence="1 2">p1</plasmid>
    </source>
</reference>
<dbReference type="Gene3D" id="3.90.550.40">
    <property type="match status" value="1"/>
</dbReference>
<dbReference type="KEGG" id="buo:BRPE64_DCDS11870"/>
<geneLocation type="plasmid" evidence="1 2">
    <name>p1</name>
</geneLocation>
<sequence length="245" mass="27461">MEGTAMRESRNFPRSVCIATPAYEGTCKMSYVESLLPLVIQMMRQNIGIHFTTSKGALVVPGRNLCVDYFLNRTDASHLLFIDNDMSWRATDLMRMLGHSDRDVIAAMCPKKEYDWERIAKIARERPDLPASALPLYGVKQVNNIPVYDDIIEVDGIGTGMMLIRREVFDALRLAHPDWIQGGTGVHKNTVAYFGGVRNTDGISEDLAFCADVRALGKRVYACPWLRIGHTGNHEFVGHPLSTNM</sequence>
<dbReference type="InterPro" id="IPR029044">
    <property type="entry name" value="Nucleotide-diphossugar_trans"/>
</dbReference>
<keyword evidence="2" id="KW-1185">Reference proteome</keyword>
<dbReference type="PATRIC" id="fig|758793.3.peg.6328"/>
<evidence type="ECO:0008006" key="3">
    <source>
        <dbReference type="Google" id="ProtNLM"/>
    </source>
</evidence>
<evidence type="ECO:0000313" key="1">
    <source>
        <dbReference type="EMBL" id="BAN28123.1"/>
    </source>
</evidence>
<protein>
    <recommendedName>
        <fullName evidence="3">Glycosyltransferase</fullName>
    </recommendedName>
</protein>